<dbReference type="AlphaFoldDB" id="A0A9W8PLJ0"/>
<feature type="region of interest" description="Disordered" evidence="1">
    <location>
        <begin position="77"/>
        <end position="102"/>
    </location>
</feature>
<proteinExistence type="predicted"/>
<evidence type="ECO:0000313" key="3">
    <source>
        <dbReference type="Proteomes" id="UP001152130"/>
    </source>
</evidence>
<dbReference type="EMBL" id="JAPDHF010000012">
    <property type="protein sequence ID" value="KAJ4010519.1"/>
    <property type="molecule type" value="Genomic_DNA"/>
</dbReference>
<sequence>MDTKGNSRLQGHQDQSPDSLDPLKSRPKENCCFHMKSWCQEMYDDLKDTGKNLKNAFRPEKAKQEARQKREKIIREFLNLDKRDPRDHTFRVSHPEPRMLVG</sequence>
<accession>A0A9W8PLJ0</accession>
<evidence type="ECO:0000313" key="2">
    <source>
        <dbReference type="EMBL" id="KAJ4010519.1"/>
    </source>
</evidence>
<keyword evidence="3" id="KW-1185">Reference proteome</keyword>
<name>A0A9W8PLJ0_9HYPO</name>
<organism evidence="2 3">
    <name type="scientific">Fusarium irregulare</name>
    <dbReference type="NCBI Taxonomy" id="2494466"/>
    <lineage>
        <taxon>Eukaryota</taxon>
        <taxon>Fungi</taxon>
        <taxon>Dikarya</taxon>
        <taxon>Ascomycota</taxon>
        <taxon>Pezizomycotina</taxon>
        <taxon>Sordariomycetes</taxon>
        <taxon>Hypocreomycetidae</taxon>
        <taxon>Hypocreales</taxon>
        <taxon>Nectriaceae</taxon>
        <taxon>Fusarium</taxon>
        <taxon>Fusarium incarnatum-equiseti species complex</taxon>
    </lineage>
</organism>
<protein>
    <submittedName>
        <fullName evidence="2">Uncharacterized protein</fullName>
    </submittedName>
</protein>
<gene>
    <name evidence="2" type="ORF">NW766_008390</name>
</gene>
<dbReference type="OrthoDB" id="5056573at2759"/>
<feature type="region of interest" description="Disordered" evidence="1">
    <location>
        <begin position="1"/>
        <end position="26"/>
    </location>
</feature>
<reference evidence="2" key="1">
    <citation type="submission" date="2022-10" db="EMBL/GenBank/DDBJ databases">
        <title>Fusarium specimens isolated from Avocado Roots.</title>
        <authorList>
            <person name="Stajich J."/>
            <person name="Roper C."/>
            <person name="Heimlech-Rivalta G."/>
        </authorList>
    </citation>
    <scope>NUCLEOTIDE SEQUENCE</scope>
    <source>
        <strain evidence="2">CF00143</strain>
    </source>
</reference>
<feature type="compositionally biased region" description="Polar residues" evidence="1">
    <location>
        <begin position="1"/>
        <end position="18"/>
    </location>
</feature>
<comment type="caution">
    <text evidence="2">The sequence shown here is derived from an EMBL/GenBank/DDBJ whole genome shotgun (WGS) entry which is preliminary data.</text>
</comment>
<dbReference type="Proteomes" id="UP001152130">
    <property type="component" value="Unassembled WGS sequence"/>
</dbReference>
<evidence type="ECO:0000256" key="1">
    <source>
        <dbReference type="SAM" id="MobiDB-lite"/>
    </source>
</evidence>